<comment type="subcellular location">
    <subcellularLocation>
        <location evidence="1">Cell membrane</location>
        <topology evidence="1">Multi-pass membrane protein</topology>
    </subcellularLocation>
</comment>
<evidence type="ECO:0000313" key="9">
    <source>
        <dbReference type="EMBL" id="MFD2674286.1"/>
    </source>
</evidence>
<feature type="transmembrane region" description="Helical" evidence="7">
    <location>
        <begin position="79"/>
        <end position="106"/>
    </location>
</feature>
<feature type="compositionally biased region" description="Polar residues" evidence="6">
    <location>
        <begin position="1"/>
        <end position="20"/>
    </location>
</feature>
<feature type="transmembrane region" description="Helical" evidence="7">
    <location>
        <begin position="166"/>
        <end position="198"/>
    </location>
</feature>
<keyword evidence="4 7" id="KW-1133">Transmembrane helix</keyword>
<feature type="transmembrane region" description="Helical" evidence="7">
    <location>
        <begin position="247"/>
        <end position="269"/>
    </location>
</feature>
<comment type="caution">
    <text evidence="9">The sequence shown here is derived from an EMBL/GenBank/DDBJ whole genome shotgun (WGS) entry which is preliminary data.</text>
</comment>
<proteinExistence type="predicted"/>
<evidence type="ECO:0000256" key="5">
    <source>
        <dbReference type="ARBA" id="ARBA00023136"/>
    </source>
</evidence>
<feature type="transmembrane region" description="Helical" evidence="7">
    <location>
        <begin position="299"/>
        <end position="316"/>
    </location>
</feature>
<evidence type="ECO:0000256" key="7">
    <source>
        <dbReference type="SAM" id="Phobius"/>
    </source>
</evidence>
<evidence type="ECO:0000256" key="3">
    <source>
        <dbReference type="ARBA" id="ARBA00022692"/>
    </source>
</evidence>
<evidence type="ECO:0000256" key="4">
    <source>
        <dbReference type="ARBA" id="ARBA00022989"/>
    </source>
</evidence>
<dbReference type="Proteomes" id="UP001597453">
    <property type="component" value="Unassembled WGS sequence"/>
</dbReference>
<organism evidence="9 10">
    <name type="scientific">Gulosibacter bifidus</name>
    <dbReference type="NCBI Taxonomy" id="272239"/>
    <lineage>
        <taxon>Bacteria</taxon>
        <taxon>Bacillati</taxon>
        <taxon>Actinomycetota</taxon>
        <taxon>Actinomycetes</taxon>
        <taxon>Micrococcales</taxon>
        <taxon>Microbacteriaceae</taxon>
        <taxon>Gulosibacter</taxon>
    </lineage>
</organism>
<feature type="transmembrane region" description="Helical" evidence="7">
    <location>
        <begin position="322"/>
        <end position="338"/>
    </location>
</feature>
<keyword evidence="5 7" id="KW-0472">Membrane</keyword>
<feature type="transmembrane region" description="Helical" evidence="7">
    <location>
        <begin position="350"/>
        <end position="374"/>
    </location>
</feature>
<evidence type="ECO:0000259" key="8">
    <source>
        <dbReference type="Pfam" id="PF03553"/>
    </source>
</evidence>
<feature type="transmembrane region" description="Helical" evidence="7">
    <location>
        <begin position="210"/>
        <end position="235"/>
    </location>
</feature>
<feature type="domain" description="Na+/H+ antiporter NhaC-like C-terminal" evidence="8">
    <location>
        <begin position="64"/>
        <end position="258"/>
    </location>
</feature>
<name>A0ABW5RI74_9MICO</name>
<dbReference type="RefSeq" id="WP_083524539.1">
    <property type="nucleotide sequence ID" value="NZ_JBHUNF010000001.1"/>
</dbReference>
<feature type="transmembrane region" description="Helical" evidence="7">
    <location>
        <begin position="478"/>
        <end position="497"/>
    </location>
</feature>
<protein>
    <submittedName>
        <fullName evidence="9">Na+/H+ antiporter NhaC family protein</fullName>
    </submittedName>
</protein>
<dbReference type="InterPro" id="IPR018461">
    <property type="entry name" value="Na/H_Antiport_NhaC-like_C"/>
</dbReference>
<reference evidence="10" key="1">
    <citation type="journal article" date="2019" name="Int. J. Syst. Evol. Microbiol.">
        <title>The Global Catalogue of Microorganisms (GCM) 10K type strain sequencing project: providing services to taxonomists for standard genome sequencing and annotation.</title>
        <authorList>
            <consortium name="The Broad Institute Genomics Platform"/>
            <consortium name="The Broad Institute Genome Sequencing Center for Infectious Disease"/>
            <person name="Wu L."/>
            <person name="Ma J."/>
        </authorList>
    </citation>
    <scope>NUCLEOTIDE SEQUENCE [LARGE SCALE GENOMIC DNA]</scope>
    <source>
        <strain evidence="10">TISTR 1511</strain>
    </source>
</reference>
<feature type="transmembrane region" description="Helical" evidence="7">
    <location>
        <begin position="49"/>
        <end position="67"/>
    </location>
</feature>
<accession>A0ABW5RI74</accession>
<dbReference type="Pfam" id="PF03553">
    <property type="entry name" value="Na_H_antiporter"/>
    <property type="match status" value="1"/>
</dbReference>
<keyword evidence="10" id="KW-1185">Reference proteome</keyword>
<evidence type="ECO:0000256" key="2">
    <source>
        <dbReference type="ARBA" id="ARBA00022475"/>
    </source>
</evidence>
<gene>
    <name evidence="9" type="ORF">ACFSUQ_03090</name>
</gene>
<feature type="transmembrane region" description="Helical" evidence="7">
    <location>
        <begin position="426"/>
        <end position="447"/>
    </location>
</feature>
<sequence>MVPKNEASQTPQYVSDTTRPNEILPQVDEETQSSSNAYEQEVSKGRKQIIIGLAITGIVSAIVGAFVTDGPSLWGLLPILLYSALALLGMDIVIATVVAITAGAILGKVGVTDITTLLGESLGDQITMIGLIIMLGSGVGEVLKTTGAAERIVSGVMRVFGSRGKVTLILGIMMACLVLVASLGTLVGAIAIAAPILIPVAGRAGYTRSATAAMMFVGGCAGLALAPFAGSNIAIMEAAEVSYLEYLLYGAGPIAIISIVVGVPVVLWMQKWTKFKNDFYSESELGYVETSEFRNAGRATTFFLLALLISVVYATIASAGTAFPLLALPALAVVTGIAGGKPVRELLQAIYRGCSSMVSIFIFFWMLGALFKIIDLLAPFDYILDTYGKQLESTSPFVFTIIIALLGWVGVPGATAAQVVLLDKVFGSLGSAMGVSAASWTVVLLFASKADTYGPFPNGNMMGVMGLARSKQLKNMMITGWLVLIPVTVTYFTMLFFQTR</sequence>
<keyword evidence="2" id="KW-1003">Cell membrane</keyword>
<evidence type="ECO:0000256" key="1">
    <source>
        <dbReference type="ARBA" id="ARBA00004651"/>
    </source>
</evidence>
<feature type="transmembrane region" description="Helical" evidence="7">
    <location>
        <begin position="394"/>
        <end position="414"/>
    </location>
</feature>
<keyword evidence="3 7" id="KW-0812">Transmembrane</keyword>
<evidence type="ECO:0000313" key="10">
    <source>
        <dbReference type="Proteomes" id="UP001597453"/>
    </source>
</evidence>
<dbReference type="EMBL" id="JBHUNF010000001">
    <property type="protein sequence ID" value="MFD2674286.1"/>
    <property type="molecule type" value="Genomic_DNA"/>
</dbReference>
<feature type="region of interest" description="Disordered" evidence="6">
    <location>
        <begin position="1"/>
        <end position="21"/>
    </location>
</feature>
<evidence type="ECO:0000256" key="6">
    <source>
        <dbReference type="SAM" id="MobiDB-lite"/>
    </source>
</evidence>